<dbReference type="Proteomes" id="UP000295341">
    <property type="component" value="Unassembled WGS sequence"/>
</dbReference>
<name>A0A4R7NQJ1_9GAMM</name>
<gene>
    <name evidence="1" type="ORF">DFR24_4726</name>
</gene>
<reference evidence="1 2" key="1">
    <citation type="submission" date="2019-03" db="EMBL/GenBank/DDBJ databases">
        <title>Genomic Encyclopedia of Type Strains, Phase IV (KMG-IV): sequencing the most valuable type-strain genomes for metagenomic binning, comparative biology and taxonomic classification.</title>
        <authorList>
            <person name="Goeker M."/>
        </authorList>
    </citation>
    <scope>NUCLEOTIDE SEQUENCE [LARGE SCALE GENOMIC DNA]</scope>
    <source>
        <strain evidence="1 2">DSM 26377</strain>
    </source>
</reference>
<keyword evidence="2" id="KW-1185">Reference proteome</keyword>
<accession>A0A4R7NQJ1</accession>
<comment type="caution">
    <text evidence="1">The sequence shown here is derived from an EMBL/GenBank/DDBJ whole genome shotgun (WGS) entry which is preliminary data.</text>
</comment>
<evidence type="ECO:0000313" key="2">
    <source>
        <dbReference type="Proteomes" id="UP000295341"/>
    </source>
</evidence>
<dbReference type="EMBL" id="SOBT01000013">
    <property type="protein sequence ID" value="TDU23203.1"/>
    <property type="molecule type" value="Genomic_DNA"/>
</dbReference>
<organism evidence="1 2">
    <name type="scientific">Panacagrimonas perspica</name>
    <dbReference type="NCBI Taxonomy" id="381431"/>
    <lineage>
        <taxon>Bacteria</taxon>
        <taxon>Pseudomonadati</taxon>
        <taxon>Pseudomonadota</taxon>
        <taxon>Gammaproteobacteria</taxon>
        <taxon>Nevskiales</taxon>
        <taxon>Nevskiaceae</taxon>
        <taxon>Panacagrimonas</taxon>
    </lineage>
</organism>
<proteinExistence type="predicted"/>
<evidence type="ECO:0000313" key="1">
    <source>
        <dbReference type="EMBL" id="TDU23203.1"/>
    </source>
</evidence>
<protein>
    <submittedName>
        <fullName evidence="1">Uncharacterized protein</fullName>
    </submittedName>
</protein>
<sequence>MLISAAFLSSGCSHLQWVPGESGGASASDASGALVWWGRAVDASPAARESMLRSARQGKSAWKVAMLRSLPGSTETETPEASQDALRNLQRRGLRDDEAILVRIRLVELERNRSCQSEATELRSQLNRIIQIEREMGNGR</sequence>
<dbReference type="AlphaFoldDB" id="A0A4R7NQJ1"/>